<dbReference type="Gene3D" id="3.30.530.20">
    <property type="match status" value="1"/>
</dbReference>
<dbReference type="InterPro" id="IPR023393">
    <property type="entry name" value="START-like_dom_sf"/>
</dbReference>
<accession>A0A1E5XP52</accession>
<gene>
    <name evidence="3" type="ORF">VW23_021640</name>
</gene>
<dbReference type="CDD" id="cd07814">
    <property type="entry name" value="SRPBCC_CalC_Aha1-like"/>
    <property type="match status" value="1"/>
</dbReference>
<proteinExistence type="inferred from homology"/>
<dbReference type="Proteomes" id="UP000095463">
    <property type="component" value="Unassembled WGS sequence"/>
</dbReference>
<evidence type="ECO:0000259" key="2">
    <source>
        <dbReference type="Pfam" id="PF08327"/>
    </source>
</evidence>
<organism evidence="3 4">
    <name type="scientific">Devosia insulae DS-56</name>
    <dbReference type="NCBI Taxonomy" id="1116389"/>
    <lineage>
        <taxon>Bacteria</taxon>
        <taxon>Pseudomonadati</taxon>
        <taxon>Pseudomonadota</taxon>
        <taxon>Alphaproteobacteria</taxon>
        <taxon>Hyphomicrobiales</taxon>
        <taxon>Devosiaceae</taxon>
        <taxon>Devosia</taxon>
    </lineage>
</organism>
<reference evidence="3 4" key="1">
    <citation type="journal article" date="2015" name="Genome Announc.">
        <title>Genome Assemblies of Three Soil-Associated Devosia species: D. insulae, D. limi, and D. soli.</title>
        <authorList>
            <person name="Hassan Y.I."/>
            <person name="Lepp D."/>
            <person name="Zhou T."/>
        </authorList>
    </citation>
    <scope>NUCLEOTIDE SEQUENCE [LARGE SCALE GENOMIC DNA]</scope>
    <source>
        <strain evidence="3 4">DS-56</strain>
    </source>
</reference>
<dbReference type="OrthoDB" id="9805228at2"/>
<evidence type="ECO:0000313" key="3">
    <source>
        <dbReference type="EMBL" id="OEO30373.1"/>
    </source>
</evidence>
<dbReference type="Pfam" id="PF08327">
    <property type="entry name" value="AHSA1"/>
    <property type="match status" value="1"/>
</dbReference>
<dbReference type="RefSeq" id="WP_069910409.1">
    <property type="nucleotide sequence ID" value="NZ_LAJE02000213.1"/>
</dbReference>
<sequence>MTKTQHKLEIVRIFEATPEQVYAAWTDIDTMRRWFGHLVEADARVGGSYRVENPSGNGGKFAHVGKYLVLEPARRIVMSFSFEGTETHGFTDEYIEMQFRPLSGGRTEMRFTNAWNGPGMDEAEQGALNEGWTTWFDQLERALSGPDVVALY</sequence>
<dbReference type="SUPFAM" id="SSF55961">
    <property type="entry name" value="Bet v1-like"/>
    <property type="match status" value="1"/>
</dbReference>
<dbReference type="EMBL" id="LAJE02000213">
    <property type="protein sequence ID" value="OEO30373.1"/>
    <property type="molecule type" value="Genomic_DNA"/>
</dbReference>
<feature type="domain" description="Activator of Hsp90 ATPase homologue 1/2-like C-terminal" evidence="2">
    <location>
        <begin position="16"/>
        <end position="143"/>
    </location>
</feature>
<dbReference type="AlphaFoldDB" id="A0A1E5XP52"/>
<keyword evidence="4" id="KW-1185">Reference proteome</keyword>
<evidence type="ECO:0000256" key="1">
    <source>
        <dbReference type="ARBA" id="ARBA00006817"/>
    </source>
</evidence>
<comment type="similarity">
    <text evidence="1">Belongs to the AHA1 family.</text>
</comment>
<comment type="caution">
    <text evidence="3">The sequence shown here is derived from an EMBL/GenBank/DDBJ whole genome shotgun (WGS) entry which is preliminary data.</text>
</comment>
<evidence type="ECO:0000313" key="4">
    <source>
        <dbReference type="Proteomes" id="UP000095463"/>
    </source>
</evidence>
<name>A0A1E5XP52_9HYPH</name>
<dbReference type="InterPro" id="IPR013538">
    <property type="entry name" value="ASHA1/2-like_C"/>
</dbReference>
<protein>
    <recommendedName>
        <fullName evidence="2">Activator of Hsp90 ATPase homologue 1/2-like C-terminal domain-containing protein</fullName>
    </recommendedName>
</protein>